<proteinExistence type="inferred from homology"/>
<comment type="subunit">
    <text evidence="5">Associates with snRNPs.</text>
</comment>
<dbReference type="GO" id="GO:0008380">
    <property type="term" value="P:RNA splicing"/>
    <property type="evidence" value="ECO:0007669"/>
    <property type="project" value="UniProtKB-KW"/>
</dbReference>
<name>A0A0C7N3A5_9SACH</name>
<evidence type="ECO:0000256" key="2">
    <source>
        <dbReference type="ARBA" id="ARBA00023187"/>
    </source>
</evidence>
<comment type="similarity">
    <text evidence="4">Belongs to the SWT21 family.</text>
</comment>
<keyword evidence="2" id="KW-0508">mRNA splicing</keyword>
<dbReference type="PANTHER" id="PTHR13211:SF0">
    <property type="entry name" value="TELOMERASE CAJAL BODY PROTEIN 1"/>
    <property type="match status" value="1"/>
</dbReference>
<dbReference type="OrthoDB" id="239865at2759"/>
<dbReference type="RefSeq" id="XP_022630844.1">
    <property type="nucleotide sequence ID" value="XM_022775058.1"/>
</dbReference>
<evidence type="ECO:0000256" key="4">
    <source>
        <dbReference type="ARBA" id="ARBA00038156"/>
    </source>
</evidence>
<dbReference type="AlphaFoldDB" id="A0A0C7N3A5"/>
<keyword evidence="1" id="KW-0507">mRNA processing</keyword>
<dbReference type="STRING" id="1245769.A0A0C7N3A5"/>
<dbReference type="HOGENOM" id="CLU_662333_0_0_1"/>
<keyword evidence="8" id="KW-1185">Reference proteome</keyword>
<organism evidence="7 8">
    <name type="scientific">Lachancea lanzarotensis</name>
    <dbReference type="NCBI Taxonomy" id="1245769"/>
    <lineage>
        <taxon>Eukaryota</taxon>
        <taxon>Fungi</taxon>
        <taxon>Dikarya</taxon>
        <taxon>Ascomycota</taxon>
        <taxon>Saccharomycotina</taxon>
        <taxon>Saccharomycetes</taxon>
        <taxon>Saccharomycetales</taxon>
        <taxon>Saccharomycetaceae</taxon>
        <taxon>Lachancea</taxon>
    </lineage>
</organism>
<evidence type="ECO:0000256" key="3">
    <source>
        <dbReference type="ARBA" id="ARBA00037270"/>
    </source>
</evidence>
<accession>A0A0C7N3A5</accession>
<dbReference type="GO" id="GO:0006397">
    <property type="term" value="P:mRNA processing"/>
    <property type="evidence" value="ECO:0007669"/>
    <property type="project" value="UniProtKB-KW"/>
</dbReference>
<dbReference type="Gene3D" id="2.130.10.10">
    <property type="entry name" value="YVTN repeat-like/Quinoprotein amine dehydrogenase"/>
    <property type="match status" value="1"/>
</dbReference>
<dbReference type="EMBL" id="LN736371">
    <property type="protein sequence ID" value="CEP64639.1"/>
    <property type="molecule type" value="Genomic_DNA"/>
</dbReference>
<evidence type="ECO:0000256" key="5">
    <source>
        <dbReference type="ARBA" id="ARBA00038575"/>
    </source>
</evidence>
<evidence type="ECO:0000313" key="7">
    <source>
        <dbReference type="EMBL" id="CEP64639.1"/>
    </source>
</evidence>
<evidence type="ECO:0000313" key="8">
    <source>
        <dbReference type="Proteomes" id="UP000054304"/>
    </source>
</evidence>
<dbReference type="SUPFAM" id="SSF69322">
    <property type="entry name" value="Tricorn protease domain 2"/>
    <property type="match status" value="1"/>
</dbReference>
<dbReference type="InterPro" id="IPR015943">
    <property type="entry name" value="WD40/YVTN_repeat-like_dom_sf"/>
</dbReference>
<protein>
    <recommendedName>
        <fullName evidence="6">Protein SWT21</fullName>
    </recommendedName>
</protein>
<dbReference type="InterPro" id="IPR051150">
    <property type="entry name" value="SWT21/TCAB1_mRNA_Telomere"/>
</dbReference>
<reference evidence="7 8" key="1">
    <citation type="submission" date="2014-12" db="EMBL/GenBank/DDBJ databases">
        <authorList>
            <person name="Neuveglise Cecile"/>
        </authorList>
    </citation>
    <scope>NUCLEOTIDE SEQUENCE [LARGE SCALE GENOMIC DNA]</scope>
    <source>
        <strain evidence="7 8">CBS 12615</strain>
    </source>
</reference>
<dbReference type="GeneID" id="34688199"/>
<evidence type="ECO:0000256" key="1">
    <source>
        <dbReference type="ARBA" id="ARBA00022664"/>
    </source>
</evidence>
<sequence length="420" mass="46994">MSPLNIVNDTRDTFHGRDVFQAWKKEEFWWNRTTCNQGYEFPALERSKYEKETEKKNLNTHISQEDPTICLDLNWSPDGTSVVAIFNDYGIRQYLIPEEPGAALVPFKRFFRGQSIVASCVHPYYSMFGGNEGVNVILVSSKDLPIQLFSLSPHVTEHNPLFSYSVVNPDNESYEKMFALSFFLKSGFLAGASRNKVSAYDLNRKIPLWTASISSKNSGHRSIVSCFDQGNDLLASSFRYGATYKNDIFGIDTRSKTLLPQADRKSLGVEKGNCGIVQVIQSVNQHFLYVVKRNSDIIDILDVRKGLSKINELVLPFKLGSQKFKASLDSTNGLLIGTADGRVLQWSSDVIEFGGLIRTKSSIGLSHLTPDIEHNFDNLETRINIVASNPSNPDLLASSYSPDKFEEGGEPMSGITLFNL</sequence>
<dbReference type="Proteomes" id="UP000054304">
    <property type="component" value="Unassembled WGS sequence"/>
</dbReference>
<evidence type="ECO:0000256" key="6">
    <source>
        <dbReference type="ARBA" id="ARBA00040352"/>
    </source>
</evidence>
<gene>
    <name evidence="7" type="ORF">LALA0_S12e03510g</name>
</gene>
<comment type="function">
    <text evidence="3">Involved in mRNA splicing. Helps to stabilize the U1 snRNP-5' splice site interaction.</text>
</comment>
<dbReference type="PANTHER" id="PTHR13211">
    <property type="entry name" value="TELOMERASE CAJAL BODY PROTEIN 1"/>
    <property type="match status" value="1"/>
</dbReference>